<comment type="caution">
    <text evidence="1">The sequence shown here is derived from an EMBL/GenBank/DDBJ whole genome shotgun (WGS) entry which is preliminary data.</text>
</comment>
<keyword evidence="2" id="KW-1185">Reference proteome</keyword>
<sequence length="571" mass="64298">MATPNTEKASPGYFDINPRSSSIQTPYFDAPKPQSPVQTPFYDCEPLPTPFIEQLQLHHGHNIQPKLHQSQNNNHDSNITSSGVDPFFATNSSPLGFPLRQSPFQGGAAVAPSWVQNGAFDQRFPLQRRQTLNPKGIVPKKPHSMPAGLSPFNSSFEEYSADSVAVIFKQQQSSLESPSPQKIILLLDLRTFSILSSISRKPGPFTCPTPIIEMAGINPFFSNIRQNMEMSSGITETIPVRVPQGINLDRSKLPKFILDVVYGDNGDRKLAEAFHEIERDEQRRLQSLMLHNSNQPTTENPFSISAGMEKGTKNRYHNIWPYDHARVKIGECKEGDCDYVNASYVQADGCNKRYIATQGPLPATYEDFWKVIWEQNSRIIVMLTKEQEAGRIQCHRYWAECTANPCQFGPLELLLISEHSSHSVDGATENGITVRKFRLRHRNHPELPAREITQLHFLGWPDFGIPDSPRHILNLIETANSIQLNASKQCDVSQEIGPMVVHCSAGCGRTGAFCTIDTVLSLFHEKNFDTSKDIIQETIARFREQRLSMVKTLRQYVFCYEAILWKLSGAA</sequence>
<evidence type="ECO:0000313" key="1">
    <source>
        <dbReference type="EMBL" id="CAG8473130.1"/>
    </source>
</evidence>
<gene>
    <name evidence="1" type="ORF">ACOLOM_LOCUS1678</name>
</gene>
<proteinExistence type="predicted"/>
<evidence type="ECO:0000313" key="2">
    <source>
        <dbReference type="Proteomes" id="UP000789525"/>
    </source>
</evidence>
<protein>
    <submittedName>
        <fullName evidence="1">13639_t:CDS:1</fullName>
    </submittedName>
</protein>
<reference evidence="1" key="1">
    <citation type="submission" date="2021-06" db="EMBL/GenBank/DDBJ databases">
        <authorList>
            <person name="Kallberg Y."/>
            <person name="Tangrot J."/>
            <person name="Rosling A."/>
        </authorList>
    </citation>
    <scope>NUCLEOTIDE SEQUENCE</scope>
    <source>
        <strain evidence="1">CL356</strain>
    </source>
</reference>
<dbReference type="Proteomes" id="UP000789525">
    <property type="component" value="Unassembled WGS sequence"/>
</dbReference>
<name>A0ACA9KH31_9GLOM</name>
<accession>A0ACA9KH31</accession>
<dbReference type="EMBL" id="CAJVPT010002009">
    <property type="protein sequence ID" value="CAG8473130.1"/>
    <property type="molecule type" value="Genomic_DNA"/>
</dbReference>
<organism evidence="1 2">
    <name type="scientific">Acaulospora colombiana</name>
    <dbReference type="NCBI Taxonomy" id="27376"/>
    <lineage>
        <taxon>Eukaryota</taxon>
        <taxon>Fungi</taxon>
        <taxon>Fungi incertae sedis</taxon>
        <taxon>Mucoromycota</taxon>
        <taxon>Glomeromycotina</taxon>
        <taxon>Glomeromycetes</taxon>
        <taxon>Diversisporales</taxon>
        <taxon>Acaulosporaceae</taxon>
        <taxon>Acaulospora</taxon>
    </lineage>
</organism>